<name>A0A016SCK0_9BILA</name>
<dbReference type="Proteomes" id="UP000024635">
    <property type="component" value="Unassembled WGS sequence"/>
</dbReference>
<evidence type="ECO:0000313" key="2">
    <source>
        <dbReference type="Proteomes" id="UP000024635"/>
    </source>
</evidence>
<sequence>MFQISNTFWGQWQGDKYQGSQKLANFGEDGKGMQVFKGLPLCIIVKRKPWPITEGPYFSSAFILSSMTGSQPNPTLPLSSTSNTCAKNRFIFAF</sequence>
<accession>A0A016SCK0</accession>
<organism evidence="1 2">
    <name type="scientific">Ancylostoma ceylanicum</name>
    <dbReference type="NCBI Taxonomy" id="53326"/>
    <lineage>
        <taxon>Eukaryota</taxon>
        <taxon>Metazoa</taxon>
        <taxon>Ecdysozoa</taxon>
        <taxon>Nematoda</taxon>
        <taxon>Chromadorea</taxon>
        <taxon>Rhabditida</taxon>
        <taxon>Rhabditina</taxon>
        <taxon>Rhabditomorpha</taxon>
        <taxon>Strongyloidea</taxon>
        <taxon>Ancylostomatidae</taxon>
        <taxon>Ancylostomatinae</taxon>
        <taxon>Ancylostoma</taxon>
    </lineage>
</organism>
<protein>
    <submittedName>
        <fullName evidence="1">Uncharacterized protein</fullName>
    </submittedName>
</protein>
<comment type="caution">
    <text evidence="1">The sequence shown here is derived from an EMBL/GenBank/DDBJ whole genome shotgun (WGS) entry which is preliminary data.</text>
</comment>
<reference evidence="2" key="1">
    <citation type="journal article" date="2015" name="Nat. Genet.">
        <title>The genome and transcriptome of the zoonotic hookworm Ancylostoma ceylanicum identify infection-specific gene families.</title>
        <authorList>
            <person name="Schwarz E.M."/>
            <person name="Hu Y."/>
            <person name="Antoshechkin I."/>
            <person name="Miller M.M."/>
            <person name="Sternberg P.W."/>
            <person name="Aroian R.V."/>
        </authorList>
    </citation>
    <scope>NUCLEOTIDE SEQUENCE</scope>
    <source>
        <strain evidence="2">HY135</strain>
    </source>
</reference>
<evidence type="ECO:0000313" key="1">
    <source>
        <dbReference type="EMBL" id="EYB88091.1"/>
    </source>
</evidence>
<proteinExistence type="predicted"/>
<dbReference type="EMBL" id="JARK01001588">
    <property type="protein sequence ID" value="EYB88091.1"/>
    <property type="molecule type" value="Genomic_DNA"/>
</dbReference>
<dbReference type="AlphaFoldDB" id="A0A016SCK0"/>
<gene>
    <name evidence="1" type="primary">Acey_s0252.g210</name>
    <name evidence="1" type="ORF">Y032_0252g210</name>
</gene>
<keyword evidence="2" id="KW-1185">Reference proteome</keyword>